<sequence length="90" mass="10168">MSQHEDRAADCADVVLRLFEYVDHELGPLDGDRIRTHLEECGSCLAEYERDLLIKALVRRACACEQAPAELRTQILTRITATRVTWGQPG</sequence>
<dbReference type="InterPro" id="IPR024020">
    <property type="entry name" value="Anit_sigma_mycothiol_RsrA"/>
</dbReference>
<organism evidence="2 3">
    <name type="scientific">Ornithinimicrobium tianjinense</name>
    <dbReference type="NCBI Taxonomy" id="1195761"/>
    <lineage>
        <taxon>Bacteria</taxon>
        <taxon>Bacillati</taxon>
        <taxon>Actinomycetota</taxon>
        <taxon>Actinomycetes</taxon>
        <taxon>Micrococcales</taxon>
        <taxon>Ornithinimicrobiaceae</taxon>
        <taxon>Ornithinimicrobium</taxon>
    </lineage>
</organism>
<evidence type="ECO:0000259" key="1">
    <source>
        <dbReference type="Pfam" id="PF13490"/>
    </source>
</evidence>
<name>A0A917BMN4_9MICO</name>
<reference evidence="2" key="1">
    <citation type="journal article" date="2014" name="Int. J. Syst. Evol. Microbiol.">
        <title>Complete genome sequence of Corynebacterium casei LMG S-19264T (=DSM 44701T), isolated from a smear-ripened cheese.</title>
        <authorList>
            <consortium name="US DOE Joint Genome Institute (JGI-PGF)"/>
            <person name="Walter F."/>
            <person name="Albersmeier A."/>
            <person name="Kalinowski J."/>
            <person name="Ruckert C."/>
        </authorList>
    </citation>
    <scope>NUCLEOTIDE SEQUENCE</scope>
    <source>
        <strain evidence="2">CGMCC 1.12160</strain>
    </source>
</reference>
<dbReference type="Pfam" id="PF13490">
    <property type="entry name" value="zf-HC2"/>
    <property type="match status" value="1"/>
</dbReference>
<evidence type="ECO:0000313" key="3">
    <source>
        <dbReference type="Proteomes" id="UP000605670"/>
    </source>
</evidence>
<dbReference type="InterPro" id="IPR027383">
    <property type="entry name" value="Znf_put"/>
</dbReference>
<gene>
    <name evidence="2" type="ORF">GCM10011366_19650</name>
</gene>
<dbReference type="NCBIfam" id="TIGR03988">
    <property type="entry name" value="antisig_RsrA"/>
    <property type="match status" value="1"/>
</dbReference>
<protein>
    <recommendedName>
        <fullName evidence="1">Putative zinc-finger domain-containing protein</fullName>
    </recommendedName>
</protein>
<comment type="caution">
    <text evidence="2">The sequence shown here is derived from an EMBL/GenBank/DDBJ whole genome shotgun (WGS) entry which is preliminary data.</text>
</comment>
<accession>A0A917BMN4</accession>
<evidence type="ECO:0000313" key="2">
    <source>
        <dbReference type="EMBL" id="GGF51845.1"/>
    </source>
</evidence>
<dbReference type="AlphaFoldDB" id="A0A917BMN4"/>
<dbReference type="RefSeq" id="WP_188430266.1">
    <property type="nucleotide sequence ID" value="NZ_BAABKH010000001.1"/>
</dbReference>
<feature type="domain" description="Putative zinc-finger" evidence="1">
    <location>
        <begin position="11"/>
        <end position="44"/>
    </location>
</feature>
<keyword evidence="3" id="KW-1185">Reference proteome</keyword>
<dbReference type="Proteomes" id="UP000605670">
    <property type="component" value="Unassembled WGS sequence"/>
</dbReference>
<proteinExistence type="predicted"/>
<dbReference type="EMBL" id="BMEM01000002">
    <property type="protein sequence ID" value="GGF51845.1"/>
    <property type="molecule type" value="Genomic_DNA"/>
</dbReference>
<reference evidence="2" key="2">
    <citation type="submission" date="2020-09" db="EMBL/GenBank/DDBJ databases">
        <authorList>
            <person name="Sun Q."/>
            <person name="Zhou Y."/>
        </authorList>
    </citation>
    <scope>NUCLEOTIDE SEQUENCE</scope>
    <source>
        <strain evidence="2">CGMCC 1.12160</strain>
    </source>
</reference>